<keyword evidence="4" id="KW-0812">Transmembrane</keyword>
<evidence type="ECO:0000256" key="3">
    <source>
        <dbReference type="ARBA" id="ARBA00023136"/>
    </source>
</evidence>
<dbReference type="RefSeq" id="WP_207258299.1">
    <property type="nucleotide sequence ID" value="NZ_JAFMPP010000011.1"/>
</dbReference>
<evidence type="ECO:0000313" key="7">
    <source>
        <dbReference type="EMBL" id="MBO0663509.1"/>
    </source>
</evidence>
<keyword evidence="2" id="KW-0378">Hydrolase</keyword>
<keyword evidence="3 4" id="KW-0472">Membrane</keyword>
<dbReference type="GO" id="GO:0008658">
    <property type="term" value="F:penicillin binding"/>
    <property type="evidence" value="ECO:0007669"/>
    <property type="project" value="InterPro"/>
</dbReference>
<evidence type="ECO:0000256" key="2">
    <source>
        <dbReference type="ARBA" id="ARBA00022645"/>
    </source>
</evidence>
<dbReference type="InterPro" id="IPR050515">
    <property type="entry name" value="Beta-lactam/transpept"/>
</dbReference>
<reference evidence="7" key="1">
    <citation type="submission" date="2021-03" db="EMBL/GenBank/DDBJ databases">
        <title>Whole genome sequence of Jiella sp. CQZ9-1.</title>
        <authorList>
            <person name="Tuo L."/>
        </authorList>
    </citation>
    <scope>NUCLEOTIDE SEQUENCE</scope>
    <source>
        <strain evidence="7">CQZ9-1</strain>
    </source>
</reference>
<comment type="subcellular location">
    <subcellularLocation>
        <location evidence="1">Membrane</location>
    </subcellularLocation>
</comment>
<dbReference type="Gene3D" id="3.30.450.330">
    <property type="match status" value="1"/>
</dbReference>
<feature type="domain" description="Penicillin-binding protein dimerisation" evidence="6">
    <location>
        <begin position="46"/>
        <end position="156"/>
    </location>
</feature>
<dbReference type="GO" id="GO:0071555">
    <property type="term" value="P:cell wall organization"/>
    <property type="evidence" value="ECO:0007669"/>
    <property type="project" value="TreeGrafter"/>
</dbReference>
<dbReference type="Pfam" id="PF03717">
    <property type="entry name" value="PBP_dimer"/>
    <property type="match status" value="1"/>
</dbReference>
<dbReference type="Proteomes" id="UP000664122">
    <property type="component" value="Unassembled WGS sequence"/>
</dbReference>
<dbReference type="GO" id="GO:0005886">
    <property type="term" value="C:plasma membrane"/>
    <property type="evidence" value="ECO:0007669"/>
    <property type="project" value="TreeGrafter"/>
</dbReference>
<keyword evidence="2" id="KW-0121">Carboxypeptidase</keyword>
<evidence type="ECO:0000256" key="4">
    <source>
        <dbReference type="SAM" id="Phobius"/>
    </source>
</evidence>
<feature type="domain" description="Penicillin-binding protein transpeptidase" evidence="5">
    <location>
        <begin position="221"/>
        <end position="504"/>
    </location>
</feature>
<dbReference type="GO" id="GO:0004180">
    <property type="term" value="F:carboxypeptidase activity"/>
    <property type="evidence" value="ECO:0007669"/>
    <property type="project" value="UniProtKB-KW"/>
</dbReference>
<organism evidence="7 8">
    <name type="scientific">Jiella flava</name>
    <dbReference type="NCBI Taxonomy" id="2816857"/>
    <lineage>
        <taxon>Bacteria</taxon>
        <taxon>Pseudomonadati</taxon>
        <taxon>Pseudomonadota</taxon>
        <taxon>Alphaproteobacteria</taxon>
        <taxon>Hyphomicrobiales</taxon>
        <taxon>Aurantimonadaceae</taxon>
        <taxon>Jiella</taxon>
    </lineage>
</organism>
<gene>
    <name evidence="7" type="ORF">J1C48_13045</name>
</gene>
<dbReference type="InterPro" id="IPR012338">
    <property type="entry name" value="Beta-lactam/transpept-like"/>
</dbReference>
<name>A0A939G1W7_9HYPH</name>
<dbReference type="SUPFAM" id="SSF56601">
    <property type="entry name" value="beta-lactamase/transpeptidase-like"/>
    <property type="match status" value="1"/>
</dbReference>
<evidence type="ECO:0000256" key="1">
    <source>
        <dbReference type="ARBA" id="ARBA00004370"/>
    </source>
</evidence>
<dbReference type="InterPro" id="IPR005311">
    <property type="entry name" value="PBP_dimer"/>
</dbReference>
<keyword evidence="8" id="KW-1185">Reference proteome</keyword>
<accession>A0A939G1W7</accession>
<dbReference type="SUPFAM" id="SSF56519">
    <property type="entry name" value="Penicillin binding protein dimerisation domain"/>
    <property type="match status" value="1"/>
</dbReference>
<dbReference type="EMBL" id="JAFMPP010000011">
    <property type="protein sequence ID" value="MBO0663509.1"/>
    <property type="molecule type" value="Genomic_DNA"/>
</dbReference>
<dbReference type="AlphaFoldDB" id="A0A939G1W7"/>
<evidence type="ECO:0000313" key="8">
    <source>
        <dbReference type="Proteomes" id="UP000664122"/>
    </source>
</evidence>
<dbReference type="InterPro" id="IPR001460">
    <property type="entry name" value="PCN-bd_Tpept"/>
</dbReference>
<dbReference type="PANTHER" id="PTHR30627:SF1">
    <property type="entry name" value="PEPTIDOGLYCAN D,D-TRANSPEPTIDASE FTSI"/>
    <property type="match status" value="1"/>
</dbReference>
<comment type="caution">
    <text evidence="7">The sequence shown here is derived from an EMBL/GenBank/DDBJ whole genome shotgun (WGS) entry which is preliminary data.</text>
</comment>
<dbReference type="PANTHER" id="PTHR30627">
    <property type="entry name" value="PEPTIDOGLYCAN D,D-TRANSPEPTIDASE"/>
    <property type="match status" value="1"/>
</dbReference>
<keyword evidence="4" id="KW-1133">Transmembrane helix</keyword>
<dbReference type="Gene3D" id="3.90.1310.10">
    <property type="entry name" value="Penicillin-binding protein 2a (Domain 2)"/>
    <property type="match status" value="1"/>
</dbReference>
<evidence type="ECO:0000259" key="6">
    <source>
        <dbReference type="Pfam" id="PF03717"/>
    </source>
</evidence>
<proteinExistence type="predicted"/>
<keyword evidence="2" id="KW-0645">Protease</keyword>
<dbReference type="Gene3D" id="3.40.710.10">
    <property type="entry name" value="DD-peptidase/beta-lactamase superfamily"/>
    <property type="match status" value="1"/>
</dbReference>
<sequence>MRNASRIIIGVVAFAAVYAVIFLRLAQFGMSETGDDAPVAFSPSVARPDILDRNGTLLAVDLPTGSVYAEPSRIVDVDEAVEKLTSVLTDLDAAKLYRQLSNKKARFTWIRRKITPAERQAIFEQGVPGVGFRDETMRLYPNGTNGAHFLGAVNVDNRGIAGIEKWIDQQGLGDLRQTGIDFKREGLEPVQLSMDLRIQHALRDELAKAVDKFSAIAASGLVLDVTNGEVIALASLPDFDPNQPADALKSDRINRINVGVYEMGSTFKALNTALALESGQFNVHSVLDASRPLQFGRFRIHDFHAENRPLSMPEAFIYSSNIAMARMATQIGIDSQRRFLKRFGQLDRLTTELPESASPILPRNWQILNTATISFGHGLAVTPLQASMAVAALVNGGNLIRPTFIKGREVAPRLLGQHLVSDQTGEALRYMMRLNAEAGSARKAEVPGYYMGGKTGTAEKVVGGRYSKDKVLTSFMGVVPAEKPRYLFLVMLDEPKALKETYGFRASGWNAVPVAGGVIKRIVPMLGIAPSAAPRDPFPQTVRARAFGWEHFVGHDITRGLPSIEASWAVPVREENDVPEEIQQ</sequence>
<protein>
    <submittedName>
        <fullName evidence="7">Penicillin-binding protein 2</fullName>
    </submittedName>
</protein>
<evidence type="ECO:0000259" key="5">
    <source>
        <dbReference type="Pfam" id="PF00905"/>
    </source>
</evidence>
<dbReference type="InterPro" id="IPR036138">
    <property type="entry name" value="PBP_dimer_sf"/>
</dbReference>
<dbReference type="Pfam" id="PF00905">
    <property type="entry name" value="Transpeptidase"/>
    <property type="match status" value="1"/>
</dbReference>
<feature type="transmembrane region" description="Helical" evidence="4">
    <location>
        <begin position="7"/>
        <end position="26"/>
    </location>
</feature>